<protein>
    <recommendedName>
        <fullName evidence="2">polyribonucleotide nucleotidyltransferase</fullName>
        <ecNumber evidence="2">2.7.7.8</ecNumber>
    </recommendedName>
</protein>
<evidence type="ECO:0000259" key="7">
    <source>
        <dbReference type="PROSITE" id="PS50126"/>
    </source>
</evidence>
<dbReference type="PIRSF" id="PIRSF005499">
    <property type="entry name" value="PNPase"/>
    <property type="match status" value="1"/>
</dbReference>
<dbReference type="SUPFAM" id="SSF55666">
    <property type="entry name" value="Ribonuclease PH domain 2-like"/>
    <property type="match status" value="2"/>
</dbReference>
<dbReference type="FunFam" id="3.30.230.70:FF:000006">
    <property type="entry name" value="polyribonucleotide nucleotidyltransferase 1, mitochondrial"/>
    <property type="match status" value="1"/>
</dbReference>
<keyword evidence="5 6" id="KW-0694">RNA-binding</keyword>
<evidence type="ECO:0000313" key="8">
    <source>
        <dbReference type="EMBL" id="CAH0728605.1"/>
    </source>
</evidence>
<proteinExistence type="inferred from homology"/>
<organism evidence="8 9">
    <name type="scientific">Brenthis ino</name>
    <name type="common">lesser marbled fritillary</name>
    <dbReference type="NCBI Taxonomy" id="405034"/>
    <lineage>
        <taxon>Eukaryota</taxon>
        <taxon>Metazoa</taxon>
        <taxon>Ecdysozoa</taxon>
        <taxon>Arthropoda</taxon>
        <taxon>Hexapoda</taxon>
        <taxon>Insecta</taxon>
        <taxon>Pterygota</taxon>
        <taxon>Neoptera</taxon>
        <taxon>Endopterygota</taxon>
        <taxon>Lepidoptera</taxon>
        <taxon>Glossata</taxon>
        <taxon>Ditrysia</taxon>
        <taxon>Papilionoidea</taxon>
        <taxon>Nymphalidae</taxon>
        <taxon>Heliconiinae</taxon>
        <taxon>Argynnini</taxon>
        <taxon>Brenthis</taxon>
    </lineage>
</organism>
<dbReference type="GO" id="GO:0004654">
    <property type="term" value="F:polyribonucleotide nucleotidyltransferase activity"/>
    <property type="evidence" value="ECO:0007669"/>
    <property type="project" value="UniProtKB-EC"/>
</dbReference>
<dbReference type="InterPro" id="IPR012162">
    <property type="entry name" value="PNPase"/>
</dbReference>
<dbReference type="GO" id="GO:0005739">
    <property type="term" value="C:mitochondrion"/>
    <property type="evidence" value="ECO:0007669"/>
    <property type="project" value="TreeGrafter"/>
</dbReference>
<dbReference type="InterPro" id="IPR003029">
    <property type="entry name" value="S1_domain"/>
</dbReference>
<keyword evidence="4" id="KW-0548">Nucleotidyltransferase</keyword>
<dbReference type="SUPFAM" id="SSF54211">
    <property type="entry name" value="Ribosomal protein S5 domain 2-like"/>
    <property type="match status" value="2"/>
</dbReference>
<keyword evidence="9" id="KW-1185">Reference proteome</keyword>
<dbReference type="Pfam" id="PF01138">
    <property type="entry name" value="RNase_PH"/>
    <property type="match status" value="2"/>
</dbReference>
<reference evidence="8" key="1">
    <citation type="submission" date="2021-12" db="EMBL/GenBank/DDBJ databases">
        <authorList>
            <person name="Martin H S."/>
        </authorList>
    </citation>
    <scope>NUCLEOTIDE SEQUENCE</scope>
</reference>
<dbReference type="OrthoDB" id="437922at2759"/>
<comment type="similarity">
    <text evidence="1">Belongs to the polyribonucleotide nucleotidyltransferase family.</text>
</comment>
<dbReference type="GO" id="GO:0005829">
    <property type="term" value="C:cytosol"/>
    <property type="evidence" value="ECO:0007669"/>
    <property type="project" value="TreeGrafter"/>
</dbReference>
<dbReference type="InterPro" id="IPR027408">
    <property type="entry name" value="PNPase/RNase_PH_dom_sf"/>
</dbReference>
<dbReference type="InterPro" id="IPR012340">
    <property type="entry name" value="NA-bd_OB-fold"/>
</dbReference>
<dbReference type="InterPro" id="IPR015848">
    <property type="entry name" value="PNPase_PH_RNA-bd_bac/org-type"/>
</dbReference>
<dbReference type="FunFam" id="3.30.1370.10:FF:000001">
    <property type="entry name" value="Polyribonucleotide nucleotidyltransferase"/>
    <property type="match status" value="1"/>
</dbReference>
<dbReference type="Pfam" id="PF03725">
    <property type="entry name" value="RNase_PH_C"/>
    <property type="match status" value="1"/>
</dbReference>
<accession>A0A8J9VVW1</accession>
<dbReference type="SUPFAM" id="SSF46915">
    <property type="entry name" value="Polynucleotide phosphorylase/guanosine pentaphosphate synthase (PNPase/GPSI), domain 3"/>
    <property type="match status" value="1"/>
</dbReference>
<evidence type="ECO:0000256" key="2">
    <source>
        <dbReference type="ARBA" id="ARBA00012416"/>
    </source>
</evidence>
<evidence type="ECO:0000256" key="6">
    <source>
        <dbReference type="PROSITE-ProRule" id="PRU00117"/>
    </source>
</evidence>
<dbReference type="GO" id="GO:0000175">
    <property type="term" value="F:3'-5'-RNA exonuclease activity"/>
    <property type="evidence" value="ECO:0007669"/>
    <property type="project" value="TreeGrafter"/>
</dbReference>
<dbReference type="InterPro" id="IPR001247">
    <property type="entry name" value="ExoRNase_PH_dom1"/>
</dbReference>
<dbReference type="CDD" id="cd11363">
    <property type="entry name" value="RNase_PH_PNPase_1"/>
    <property type="match status" value="1"/>
</dbReference>
<keyword evidence="3" id="KW-0808">Transferase</keyword>
<dbReference type="EC" id="2.7.7.8" evidence="2"/>
<evidence type="ECO:0000256" key="4">
    <source>
        <dbReference type="ARBA" id="ARBA00022695"/>
    </source>
</evidence>
<dbReference type="PROSITE" id="PS50084">
    <property type="entry name" value="KH_TYPE_1"/>
    <property type="match status" value="1"/>
</dbReference>
<dbReference type="Gene3D" id="3.30.230.70">
    <property type="entry name" value="GHMP Kinase, N-terminal domain"/>
    <property type="match status" value="2"/>
</dbReference>
<name>A0A8J9VVW1_9NEOP</name>
<dbReference type="InterPro" id="IPR020568">
    <property type="entry name" value="Ribosomal_Su5_D2-typ_SF"/>
</dbReference>
<dbReference type="PANTHER" id="PTHR11252:SF0">
    <property type="entry name" value="POLYRIBONUCLEOTIDE NUCLEOTIDYLTRANSFERASE 1, MITOCHONDRIAL"/>
    <property type="match status" value="1"/>
</dbReference>
<evidence type="ECO:0000256" key="5">
    <source>
        <dbReference type="ARBA" id="ARBA00022884"/>
    </source>
</evidence>
<gene>
    <name evidence="8" type="ORF">BINO364_LOCUS13806</name>
</gene>
<dbReference type="InterPro" id="IPR036612">
    <property type="entry name" value="KH_dom_type_1_sf"/>
</dbReference>
<evidence type="ECO:0000256" key="3">
    <source>
        <dbReference type="ARBA" id="ARBA00022679"/>
    </source>
</evidence>
<dbReference type="CDD" id="cd09033">
    <property type="entry name" value="KH-I_PNPT1"/>
    <property type="match status" value="1"/>
</dbReference>
<dbReference type="SUPFAM" id="SSF54791">
    <property type="entry name" value="Eukaryotic type KH-domain (KH-domain type I)"/>
    <property type="match status" value="1"/>
</dbReference>
<dbReference type="SUPFAM" id="SSF50249">
    <property type="entry name" value="Nucleic acid-binding proteins"/>
    <property type="match status" value="1"/>
</dbReference>
<feature type="domain" description="S1 motif" evidence="7">
    <location>
        <begin position="662"/>
        <end position="733"/>
    </location>
</feature>
<dbReference type="InterPro" id="IPR015847">
    <property type="entry name" value="ExoRNase_PH_dom2"/>
</dbReference>
<dbReference type="InterPro" id="IPR036456">
    <property type="entry name" value="PNPase_PH_RNA-bd_sf"/>
</dbReference>
<feature type="non-terminal residue" evidence="8">
    <location>
        <position position="749"/>
    </location>
</feature>
<dbReference type="PANTHER" id="PTHR11252">
    <property type="entry name" value="POLYRIBONUCLEOTIDE NUCLEOTIDYLTRANSFERASE"/>
    <property type="match status" value="1"/>
</dbReference>
<dbReference type="Gene3D" id="3.30.1370.10">
    <property type="entry name" value="K Homology domain, type 1"/>
    <property type="match status" value="1"/>
</dbReference>
<dbReference type="NCBIfam" id="TIGR03591">
    <property type="entry name" value="polynuc_phos"/>
    <property type="match status" value="1"/>
</dbReference>
<dbReference type="GO" id="GO:0000958">
    <property type="term" value="P:mitochondrial mRNA catabolic process"/>
    <property type="evidence" value="ECO:0007669"/>
    <property type="project" value="TreeGrafter"/>
</dbReference>
<dbReference type="NCBIfam" id="NF008805">
    <property type="entry name" value="PRK11824.1"/>
    <property type="match status" value="1"/>
</dbReference>
<dbReference type="EMBL" id="OV170227">
    <property type="protein sequence ID" value="CAH0728605.1"/>
    <property type="molecule type" value="Genomic_DNA"/>
</dbReference>
<evidence type="ECO:0000256" key="1">
    <source>
        <dbReference type="ARBA" id="ARBA00007404"/>
    </source>
</evidence>
<dbReference type="Pfam" id="PF03726">
    <property type="entry name" value="PNPase"/>
    <property type="match status" value="1"/>
</dbReference>
<dbReference type="InterPro" id="IPR036345">
    <property type="entry name" value="ExoRNase_PH_dom2_sf"/>
</dbReference>
<dbReference type="GO" id="GO:0003723">
    <property type="term" value="F:RNA binding"/>
    <property type="evidence" value="ECO:0007669"/>
    <property type="project" value="UniProtKB-UniRule"/>
</dbReference>
<dbReference type="Gene3D" id="2.40.50.140">
    <property type="entry name" value="Nucleic acid-binding proteins"/>
    <property type="match status" value="1"/>
</dbReference>
<dbReference type="PROSITE" id="PS50126">
    <property type="entry name" value="S1"/>
    <property type="match status" value="1"/>
</dbReference>
<dbReference type="AlphaFoldDB" id="A0A8J9VVW1"/>
<sequence>MLSKNRAILSKVKARNRHTYRFFSSQTNVGEVDVPFSNGISLKLSTGKYARFADGACVATFGNTSVLSTVVSKAKQSSSSFLPLVVDYRQKAAAAGRIPTNFLRRELGPTEREILTSRLIDRSLRPLFPQNYNFDTQIVCNMLAVDGINPPETVAINAASAALALSDVPWKGPVGAVRLGQIDNELIVNPTRRDLEKSSLNLIVAATTGNLVVMMEGHADIILQQDLLKAIKLGTKEAQHVVKSIEKLQKTHGKVKREYEIQEPLDGNIVDSIKTLSSMKIREILSDYTHDKTSRDVAISELRQTVLNQLRDTEVDVTIVQDCFNANLRQIFRDMIFETDVRCDGRGLDDLRKISCEVGLYEPLHGSAVFQRGQTQVLCTVAFDSPESVLKMDTLTMITSGIKSKNFFLHYEFPSYATGETGRGAARREAGHGALAERGLEPVLPAQDALQCATRLTAEVLESNGSSSMASVCGGSLALYDAGVPLLAPAAGVAVGLVSRTDDSGHIDDYRILTDLLGIEDYMGDMDFKIAGTKKGITALQVDVKLPGLPLKIVMESVQKATDAKSKIIDIMNQCIDKPRQGRKENMPVIEEMEVEVHKRAKLLGVGGSNLKRLYLETGVQISPIDETRYSVFAPSQPAMEEARARVAAALASDRTPELEFGAIYTAKVVEVKDIGVLVTLYSGMSPALVHNTQLDHRKIMHPSALGLDVGSEIQVKYFGRDPVSGQIRLSRKVLTSPPPGIVRKLDKS</sequence>
<dbReference type="Proteomes" id="UP000838878">
    <property type="component" value="Chromosome 7"/>
</dbReference>
<dbReference type="GO" id="GO:0000965">
    <property type="term" value="P:mitochondrial RNA 3'-end processing"/>
    <property type="evidence" value="ECO:0007669"/>
    <property type="project" value="TreeGrafter"/>
</dbReference>
<dbReference type="CDD" id="cd11364">
    <property type="entry name" value="RNase_PH_PNPase_2"/>
    <property type="match status" value="1"/>
</dbReference>
<evidence type="ECO:0000313" key="9">
    <source>
        <dbReference type="Proteomes" id="UP000838878"/>
    </source>
</evidence>
<dbReference type="FunFam" id="2.40.50.140:FF:000113">
    <property type="entry name" value="polyribonucleotide nucleotidyltransferase 1, mitochondrial"/>
    <property type="match status" value="1"/>
</dbReference>
<dbReference type="FunFam" id="3.30.230.70:FF:000001">
    <property type="entry name" value="Polyribonucleotide nucleotidyltransferase"/>
    <property type="match status" value="1"/>
</dbReference>